<evidence type="ECO:0000256" key="1">
    <source>
        <dbReference type="SAM" id="MobiDB-lite"/>
    </source>
</evidence>
<feature type="region of interest" description="Disordered" evidence="1">
    <location>
        <begin position="160"/>
        <end position="316"/>
    </location>
</feature>
<keyword evidence="2" id="KW-0812">Transmembrane</keyword>
<feature type="compositionally biased region" description="Pro residues" evidence="1">
    <location>
        <begin position="249"/>
        <end position="258"/>
    </location>
</feature>
<evidence type="ECO:0008006" key="5">
    <source>
        <dbReference type="Google" id="ProtNLM"/>
    </source>
</evidence>
<evidence type="ECO:0000313" key="4">
    <source>
        <dbReference type="Proteomes" id="UP000316256"/>
    </source>
</evidence>
<reference evidence="3 4" key="1">
    <citation type="submission" date="2019-06" db="EMBL/GenBank/DDBJ databases">
        <title>Rhodococcus spaelei sp. nov., isolated from a cave.</title>
        <authorList>
            <person name="Lee S.D."/>
        </authorList>
    </citation>
    <scope>NUCLEOTIDE SEQUENCE [LARGE SCALE GENOMIC DNA]</scope>
    <source>
        <strain evidence="3 4">C9-5</strain>
    </source>
</reference>
<gene>
    <name evidence="3" type="ORF">FK531_05265</name>
</gene>
<dbReference type="InterPro" id="IPR035166">
    <property type="entry name" value="DUF5336"/>
</dbReference>
<feature type="compositionally biased region" description="Low complexity" evidence="1">
    <location>
        <begin position="178"/>
        <end position="248"/>
    </location>
</feature>
<organism evidence="3 4">
    <name type="scientific">Rhodococcus spelaei</name>
    <dbReference type="NCBI Taxonomy" id="2546320"/>
    <lineage>
        <taxon>Bacteria</taxon>
        <taxon>Bacillati</taxon>
        <taxon>Actinomycetota</taxon>
        <taxon>Actinomycetes</taxon>
        <taxon>Mycobacteriales</taxon>
        <taxon>Nocardiaceae</taxon>
        <taxon>Rhodococcus</taxon>
    </lineage>
</organism>
<keyword evidence="4" id="KW-1185">Reference proteome</keyword>
<dbReference type="AlphaFoldDB" id="A0A541BP29"/>
<evidence type="ECO:0000256" key="2">
    <source>
        <dbReference type="SAM" id="Phobius"/>
    </source>
</evidence>
<feature type="transmembrane region" description="Helical" evidence="2">
    <location>
        <begin position="121"/>
        <end position="145"/>
    </location>
</feature>
<protein>
    <recommendedName>
        <fullName evidence="5">34 kDa antigenic protein</fullName>
    </recommendedName>
</protein>
<dbReference type="RefSeq" id="WP_142095841.1">
    <property type="nucleotide sequence ID" value="NZ_VIGH01000002.1"/>
</dbReference>
<keyword evidence="2" id="KW-1133">Transmembrane helix</keyword>
<dbReference type="OrthoDB" id="4486060at2"/>
<dbReference type="EMBL" id="VIGH01000002">
    <property type="protein sequence ID" value="TQF74066.1"/>
    <property type="molecule type" value="Genomic_DNA"/>
</dbReference>
<accession>A0A541BP29</accession>
<feature type="transmembrane region" description="Helical" evidence="2">
    <location>
        <begin position="95"/>
        <end position="115"/>
    </location>
</feature>
<keyword evidence="2" id="KW-0472">Membrane</keyword>
<proteinExistence type="predicted"/>
<name>A0A541BP29_9NOCA</name>
<evidence type="ECO:0000313" key="3">
    <source>
        <dbReference type="EMBL" id="TQF74066.1"/>
    </source>
</evidence>
<feature type="transmembrane region" description="Helical" evidence="2">
    <location>
        <begin position="68"/>
        <end position="88"/>
    </location>
</feature>
<comment type="caution">
    <text evidence="3">The sequence shown here is derived from an EMBL/GenBank/DDBJ whole genome shotgun (WGS) entry which is preliminary data.</text>
</comment>
<feature type="transmembrane region" description="Helical" evidence="2">
    <location>
        <begin position="28"/>
        <end position="48"/>
    </location>
</feature>
<feature type="compositionally biased region" description="Low complexity" evidence="1">
    <location>
        <begin position="160"/>
        <end position="170"/>
    </location>
</feature>
<sequence length="316" mass="31921">MTYPPAGPGYGPPAQPFGGLAAKGLPQLLTLGVLGLGIVNFLFGFAPFAKVSTFGDTTLSQSSFEGGYPVIGLALLLVGALLAGLSLLPGNPYKGIAAATSLVGFLVGLFFLFSLSEGVTLAWGGVLNLVLGFVQTVLAIAVVLYELGLLKPPAPKPAGFAQPGYGQPPTGYGPPQPSFGQSQGQPPQGYGQPPQGYPQAGQPYGQPQAPGYPQGQYQGGYPAPGQAAQGQPAQGQPAQGQPGYGQPNPYAPPQPPSYPQSGHAYGQPQHAAPAADETVVVPKPSESANPTEQTPGAPAPTQAFGAAPTASEPKDD</sequence>
<dbReference type="Proteomes" id="UP000316256">
    <property type="component" value="Unassembled WGS sequence"/>
</dbReference>
<dbReference type="Pfam" id="PF17270">
    <property type="entry name" value="DUF5336"/>
    <property type="match status" value="1"/>
</dbReference>